<dbReference type="EMBL" id="BDRX01000090">
    <property type="protein sequence ID" value="GBF96998.1"/>
    <property type="molecule type" value="Genomic_DNA"/>
</dbReference>
<feature type="region of interest" description="Disordered" evidence="1">
    <location>
        <begin position="89"/>
        <end position="108"/>
    </location>
</feature>
<reference evidence="2 3" key="1">
    <citation type="journal article" date="2018" name="Sci. Rep.">
        <title>Raphidocelis subcapitata (=Pseudokirchneriella subcapitata) provides an insight into genome evolution and environmental adaptations in the Sphaeropleales.</title>
        <authorList>
            <person name="Suzuki S."/>
            <person name="Yamaguchi H."/>
            <person name="Nakajima N."/>
            <person name="Kawachi M."/>
        </authorList>
    </citation>
    <scope>NUCLEOTIDE SEQUENCE [LARGE SCALE GENOMIC DNA]</scope>
    <source>
        <strain evidence="2 3">NIES-35</strain>
    </source>
</reference>
<comment type="caution">
    <text evidence="2">The sequence shown here is derived from an EMBL/GenBank/DDBJ whole genome shotgun (WGS) entry which is preliminary data.</text>
</comment>
<feature type="compositionally biased region" description="Basic residues" evidence="1">
    <location>
        <begin position="18"/>
        <end position="27"/>
    </location>
</feature>
<feature type="compositionally biased region" description="Polar residues" evidence="1">
    <location>
        <begin position="73"/>
        <end position="82"/>
    </location>
</feature>
<proteinExistence type="predicted"/>
<feature type="compositionally biased region" description="Low complexity" evidence="1">
    <location>
        <begin position="1"/>
        <end position="12"/>
    </location>
</feature>
<keyword evidence="3" id="KW-1185">Reference proteome</keyword>
<organism evidence="2 3">
    <name type="scientific">Raphidocelis subcapitata</name>
    <dbReference type="NCBI Taxonomy" id="307507"/>
    <lineage>
        <taxon>Eukaryota</taxon>
        <taxon>Viridiplantae</taxon>
        <taxon>Chlorophyta</taxon>
        <taxon>core chlorophytes</taxon>
        <taxon>Chlorophyceae</taxon>
        <taxon>CS clade</taxon>
        <taxon>Sphaeropleales</taxon>
        <taxon>Selenastraceae</taxon>
        <taxon>Raphidocelis</taxon>
    </lineage>
</organism>
<dbReference type="OrthoDB" id="566675at2759"/>
<name>A0A2V0PAW3_9CHLO</name>
<protein>
    <submittedName>
        <fullName evidence="2">Uncharacterized protein</fullName>
    </submittedName>
</protein>
<evidence type="ECO:0000313" key="2">
    <source>
        <dbReference type="EMBL" id="GBF96998.1"/>
    </source>
</evidence>
<accession>A0A2V0PAW3</accession>
<evidence type="ECO:0000256" key="1">
    <source>
        <dbReference type="SAM" id="MobiDB-lite"/>
    </source>
</evidence>
<sequence>MPIGGKLVLKGGETLGGVKKKKKKHKKKPEDEAAAAAAAAAAQGEQAGGSEQQQQEQQPAGGAAVPKAGASGITTKGNTYEQEFSLEMERTKQGKVRSTAWGSSYRAPPEVLHGYTKKINLKTANASERLDLRAAAKHDKFCK</sequence>
<dbReference type="AlphaFoldDB" id="A0A2V0PAW3"/>
<feature type="region of interest" description="Disordered" evidence="1">
    <location>
        <begin position="1"/>
        <end position="83"/>
    </location>
</feature>
<feature type="compositionally biased region" description="Low complexity" evidence="1">
    <location>
        <begin position="34"/>
        <end position="72"/>
    </location>
</feature>
<gene>
    <name evidence="2" type="ORF">Rsub_09795</name>
</gene>
<evidence type="ECO:0000313" key="3">
    <source>
        <dbReference type="Proteomes" id="UP000247498"/>
    </source>
</evidence>
<dbReference type="InterPro" id="IPR013865">
    <property type="entry name" value="FAM32A"/>
</dbReference>
<dbReference type="Proteomes" id="UP000247498">
    <property type="component" value="Unassembled WGS sequence"/>
</dbReference>
<dbReference type="InParanoid" id="A0A2V0PAW3"/>
<dbReference type="Pfam" id="PF08555">
    <property type="entry name" value="FAM32A"/>
    <property type="match status" value="1"/>
</dbReference>